<feature type="transmembrane region" description="Helical" evidence="8">
    <location>
        <begin position="144"/>
        <end position="166"/>
    </location>
</feature>
<dbReference type="Proteomes" id="UP000823989">
    <property type="component" value="Unassembled WGS sequence"/>
</dbReference>
<feature type="transmembrane region" description="Helical" evidence="8">
    <location>
        <begin position="93"/>
        <end position="110"/>
    </location>
</feature>
<evidence type="ECO:0000256" key="4">
    <source>
        <dbReference type="ARBA" id="ARBA00022475"/>
    </source>
</evidence>
<dbReference type="GO" id="GO:0005886">
    <property type="term" value="C:plasma membrane"/>
    <property type="evidence" value="ECO:0007669"/>
    <property type="project" value="UniProtKB-SubCell"/>
</dbReference>
<reference evidence="9" key="2">
    <citation type="submission" date="2021-04" db="EMBL/GenBank/DDBJ databases">
        <authorList>
            <person name="Gilroy R."/>
        </authorList>
    </citation>
    <scope>NUCLEOTIDE SEQUENCE</scope>
    <source>
        <strain evidence="9">ChiHjej13B12-752</strain>
    </source>
</reference>
<dbReference type="PANTHER" id="PTHR30047:SF7">
    <property type="entry name" value="HIGH-AFFINITY CHOLINE TRANSPORT PROTEIN"/>
    <property type="match status" value="1"/>
</dbReference>
<feature type="transmembrane region" description="Helical" evidence="8">
    <location>
        <begin position="17"/>
        <end position="35"/>
    </location>
</feature>
<dbReference type="GO" id="GO:0022857">
    <property type="term" value="F:transmembrane transporter activity"/>
    <property type="evidence" value="ECO:0007669"/>
    <property type="project" value="InterPro"/>
</dbReference>
<feature type="transmembrane region" description="Helical" evidence="8">
    <location>
        <begin position="481"/>
        <end position="501"/>
    </location>
</feature>
<feature type="transmembrane region" description="Helical" evidence="8">
    <location>
        <begin position="454"/>
        <end position="475"/>
    </location>
</feature>
<evidence type="ECO:0000313" key="9">
    <source>
        <dbReference type="EMBL" id="HIW13722.1"/>
    </source>
</evidence>
<feature type="transmembrane region" description="Helical" evidence="8">
    <location>
        <begin position="195"/>
        <end position="220"/>
    </location>
</feature>
<keyword evidence="4" id="KW-1003">Cell membrane</keyword>
<name>A0A9D1QK84_9STAP</name>
<keyword evidence="6 8" id="KW-1133">Transmembrane helix</keyword>
<comment type="subcellular location">
    <subcellularLocation>
        <location evidence="1">Cell membrane</location>
        <topology evidence="1">Multi-pass membrane protein</topology>
    </subcellularLocation>
</comment>
<evidence type="ECO:0000256" key="5">
    <source>
        <dbReference type="ARBA" id="ARBA00022692"/>
    </source>
</evidence>
<comment type="caution">
    <text evidence="9">The sequence shown here is derived from an EMBL/GenBank/DDBJ whole genome shotgun (WGS) entry which is preliminary data.</text>
</comment>
<feature type="transmembrane region" description="Helical" evidence="8">
    <location>
        <begin position="55"/>
        <end position="72"/>
    </location>
</feature>
<gene>
    <name evidence="9" type="ORF">H9891_11275</name>
</gene>
<evidence type="ECO:0000256" key="8">
    <source>
        <dbReference type="SAM" id="Phobius"/>
    </source>
</evidence>
<dbReference type="Pfam" id="PF02028">
    <property type="entry name" value="BCCT"/>
    <property type="match status" value="1"/>
</dbReference>
<comment type="similarity">
    <text evidence="2">Belongs to the BCCT transporter (TC 2.A.15) family.</text>
</comment>
<keyword evidence="3" id="KW-0813">Transport</keyword>
<feature type="transmembrane region" description="Helical" evidence="8">
    <location>
        <begin position="400"/>
        <end position="426"/>
    </location>
</feature>
<evidence type="ECO:0000313" key="10">
    <source>
        <dbReference type="Proteomes" id="UP000823989"/>
    </source>
</evidence>
<evidence type="ECO:0000256" key="3">
    <source>
        <dbReference type="ARBA" id="ARBA00022448"/>
    </source>
</evidence>
<dbReference type="InterPro" id="IPR000060">
    <property type="entry name" value="BCCT_transptr"/>
</dbReference>
<keyword evidence="7 8" id="KW-0472">Membrane</keyword>
<proteinExistence type="inferred from homology"/>
<feature type="transmembrane region" description="Helical" evidence="8">
    <location>
        <begin position="232"/>
        <end position="253"/>
    </location>
</feature>
<feature type="transmembrane region" description="Helical" evidence="8">
    <location>
        <begin position="324"/>
        <end position="343"/>
    </location>
</feature>
<feature type="transmembrane region" description="Helical" evidence="8">
    <location>
        <begin position="355"/>
        <end position="380"/>
    </location>
</feature>
<dbReference type="EMBL" id="DXHR01000035">
    <property type="protein sequence ID" value="HIW13722.1"/>
    <property type="molecule type" value="Genomic_DNA"/>
</dbReference>
<dbReference type="PANTHER" id="PTHR30047">
    <property type="entry name" value="HIGH-AFFINITY CHOLINE TRANSPORT PROTEIN-RELATED"/>
    <property type="match status" value="1"/>
</dbReference>
<evidence type="ECO:0000256" key="6">
    <source>
        <dbReference type="ARBA" id="ARBA00022989"/>
    </source>
</evidence>
<feature type="transmembrane region" description="Helical" evidence="8">
    <location>
        <begin position="265"/>
        <end position="288"/>
    </location>
</feature>
<keyword evidence="5 8" id="KW-0812">Transmembrane</keyword>
<sequence length="520" mass="57361">MKEKPGRGGLKTVDHKIFLPAVIIIVLISIPFALYESESLELLNNIFDQIVAQFGWGYIWYANILLAAGLYLSFSKYGKVVLGAPDEKPQFTLFEYASLLIAMGLGSTIMRTGMVQWTGVADNPPLGVAPGSAEALLWGNSYAMYIWSFQVFSVFVMAAPAMAYIIHVKKRPMMRISEATRVIFGDRFTDGAGGIILDILFLMSILSGAAVTLGLGAPIITTNLAELFNTEVTFTMTMIVTVVWVALFSLSAYRGIEKGIKKLSVFNIYMAAFLALFILVVGPGVFIMDFFTETIGHLLTNYFTFSFYTDSVATEQATFIRNHLVFWMAYNATWAMLHSVFAAKISRGRTIKEMILTYLLAPTAISWIATGVLGGVGVHAQLNGDLDVLGMLGDNEAVQLIPAILQTLPLPGLMMVLFIIIAMIFLTTTLDSTTYTIAAYTSRNDMSKKEPSKFLRIFVAFVITALALLLMQIGGLAPLEVVSGIMGIPIIFIQFFTIYAAKKMMDEDEAWKYNIRKPDK</sequence>
<reference evidence="9" key="1">
    <citation type="journal article" date="2021" name="PeerJ">
        <title>Extensive microbial diversity within the chicken gut microbiome revealed by metagenomics and culture.</title>
        <authorList>
            <person name="Gilroy R."/>
            <person name="Ravi A."/>
            <person name="Getino M."/>
            <person name="Pursley I."/>
            <person name="Horton D.L."/>
            <person name="Alikhan N.F."/>
            <person name="Baker D."/>
            <person name="Gharbi K."/>
            <person name="Hall N."/>
            <person name="Watson M."/>
            <person name="Adriaenssens E.M."/>
            <person name="Foster-Nyarko E."/>
            <person name="Jarju S."/>
            <person name="Secka A."/>
            <person name="Antonio M."/>
            <person name="Oren A."/>
            <person name="Chaudhuri R.R."/>
            <person name="La Ragione R."/>
            <person name="Hildebrand F."/>
            <person name="Pallen M.J."/>
        </authorList>
    </citation>
    <scope>NUCLEOTIDE SEQUENCE</scope>
    <source>
        <strain evidence="9">ChiHjej13B12-752</strain>
    </source>
</reference>
<evidence type="ECO:0000256" key="2">
    <source>
        <dbReference type="ARBA" id="ARBA00005658"/>
    </source>
</evidence>
<organism evidence="9 10">
    <name type="scientific">Candidatus Salinicoccus stercoripullorum</name>
    <dbReference type="NCBI Taxonomy" id="2838756"/>
    <lineage>
        <taxon>Bacteria</taxon>
        <taxon>Bacillati</taxon>
        <taxon>Bacillota</taxon>
        <taxon>Bacilli</taxon>
        <taxon>Bacillales</taxon>
        <taxon>Staphylococcaceae</taxon>
        <taxon>Salinicoccus</taxon>
    </lineage>
</organism>
<accession>A0A9D1QK84</accession>
<protein>
    <submittedName>
        <fullName evidence="9">BCCT family transporter</fullName>
    </submittedName>
</protein>
<evidence type="ECO:0000256" key="1">
    <source>
        <dbReference type="ARBA" id="ARBA00004651"/>
    </source>
</evidence>
<dbReference type="AlphaFoldDB" id="A0A9D1QK84"/>
<evidence type="ECO:0000256" key="7">
    <source>
        <dbReference type="ARBA" id="ARBA00023136"/>
    </source>
</evidence>